<name>A0A382VRU6_9ZZZZ</name>
<feature type="transmembrane region" description="Helical" evidence="1">
    <location>
        <begin position="12"/>
        <end position="31"/>
    </location>
</feature>
<reference evidence="2" key="1">
    <citation type="submission" date="2018-05" db="EMBL/GenBank/DDBJ databases">
        <authorList>
            <person name="Lanie J.A."/>
            <person name="Ng W.-L."/>
            <person name="Kazmierczak K.M."/>
            <person name="Andrzejewski T.M."/>
            <person name="Davidsen T.M."/>
            <person name="Wayne K.J."/>
            <person name="Tettelin H."/>
            <person name="Glass J.I."/>
            <person name="Rusch D."/>
            <person name="Podicherti R."/>
            <person name="Tsui H.-C.T."/>
            <person name="Winkler M.E."/>
        </authorList>
    </citation>
    <scope>NUCLEOTIDE SEQUENCE</scope>
</reference>
<feature type="transmembrane region" description="Helical" evidence="1">
    <location>
        <begin position="163"/>
        <end position="188"/>
    </location>
</feature>
<feature type="transmembrane region" description="Helical" evidence="1">
    <location>
        <begin position="140"/>
        <end position="157"/>
    </location>
</feature>
<protein>
    <recommendedName>
        <fullName evidence="3">Glycosyltransferase RgtA/B/C/D-like domain-containing protein</fullName>
    </recommendedName>
</protein>
<keyword evidence="1" id="KW-1133">Transmembrane helix</keyword>
<feature type="transmembrane region" description="Helical" evidence="1">
    <location>
        <begin position="200"/>
        <end position="218"/>
    </location>
</feature>
<evidence type="ECO:0008006" key="3">
    <source>
        <dbReference type="Google" id="ProtNLM"/>
    </source>
</evidence>
<evidence type="ECO:0000313" key="2">
    <source>
        <dbReference type="EMBL" id="SVD49164.1"/>
    </source>
</evidence>
<feature type="non-terminal residue" evidence="2">
    <location>
        <position position="227"/>
    </location>
</feature>
<gene>
    <name evidence="2" type="ORF">METZ01_LOCUS402018</name>
</gene>
<feature type="transmembrane region" description="Helical" evidence="1">
    <location>
        <begin position="86"/>
        <end position="109"/>
    </location>
</feature>
<organism evidence="2">
    <name type="scientific">marine metagenome</name>
    <dbReference type="NCBI Taxonomy" id="408172"/>
    <lineage>
        <taxon>unclassified sequences</taxon>
        <taxon>metagenomes</taxon>
        <taxon>ecological metagenomes</taxon>
    </lineage>
</organism>
<keyword evidence="1" id="KW-0472">Membrane</keyword>
<dbReference type="AlphaFoldDB" id="A0A382VRU6"/>
<evidence type="ECO:0000256" key="1">
    <source>
        <dbReference type="SAM" id="Phobius"/>
    </source>
</evidence>
<proteinExistence type="predicted"/>
<sequence>MLFTLSDTRSTWTVYTAFLAVVSLLFFADLADLPIDTHDEDYFLDSADTLAAPAAFFAPDKRMPGRPALELVFLLQYMAWGTSATAYHLCGGLFHLIAALALACAGRALGLDIELTMLTGLLFLINVSHFNAIHWISAQCYALALICGSIALCAYVRDRPLPVYALLLIAVLFHISAAAFLPFFLYLSWQRGDHPIFRRYLPLALLLATVVLGLKIGYPQAPQASIV</sequence>
<feature type="transmembrane region" description="Helical" evidence="1">
    <location>
        <begin position="115"/>
        <end position="133"/>
    </location>
</feature>
<accession>A0A382VRU6</accession>
<keyword evidence="1" id="KW-0812">Transmembrane</keyword>
<dbReference type="EMBL" id="UINC01154084">
    <property type="protein sequence ID" value="SVD49164.1"/>
    <property type="molecule type" value="Genomic_DNA"/>
</dbReference>